<evidence type="ECO:0000256" key="1">
    <source>
        <dbReference type="SAM" id="MobiDB-lite"/>
    </source>
</evidence>
<evidence type="ECO:0000313" key="2">
    <source>
        <dbReference type="EMBL" id="MBA0590800.1"/>
    </source>
</evidence>
<feature type="compositionally biased region" description="Basic and acidic residues" evidence="1">
    <location>
        <begin position="1"/>
        <end position="21"/>
    </location>
</feature>
<protein>
    <submittedName>
        <fullName evidence="2">Uncharacterized protein</fullName>
    </submittedName>
</protein>
<organism evidence="2 3">
    <name type="scientific">Gossypium raimondii</name>
    <name type="common">Peruvian cotton</name>
    <name type="synonym">Gossypium klotzschianum subsp. raimondii</name>
    <dbReference type="NCBI Taxonomy" id="29730"/>
    <lineage>
        <taxon>Eukaryota</taxon>
        <taxon>Viridiplantae</taxon>
        <taxon>Streptophyta</taxon>
        <taxon>Embryophyta</taxon>
        <taxon>Tracheophyta</taxon>
        <taxon>Spermatophyta</taxon>
        <taxon>Magnoliopsida</taxon>
        <taxon>eudicotyledons</taxon>
        <taxon>Gunneridae</taxon>
        <taxon>Pentapetalae</taxon>
        <taxon>rosids</taxon>
        <taxon>malvids</taxon>
        <taxon>Malvales</taxon>
        <taxon>Malvaceae</taxon>
        <taxon>Malvoideae</taxon>
        <taxon>Gossypium</taxon>
    </lineage>
</organism>
<dbReference type="AlphaFoldDB" id="A0A7J8PP69"/>
<dbReference type="Proteomes" id="UP000593578">
    <property type="component" value="Unassembled WGS sequence"/>
</dbReference>
<feature type="region of interest" description="Disordered" evidence="1">
    <location>
        <begin position="1"/>
        <end position="28"/>
    </location>
</feature>
<feature type="region of interest" description="Disordered" evidence="1">
    <location>
        <begin position="141"/>
        <end position="160"/>
    </location>
</feature>
<gene>
    <name evidence="2" type="ORF">Gorai_019492</name>
</gene>
<reference evidence="2 3" key="1">
    <citation type="journal article" date="2019" name="Genome Biol. Evol.">
        <title>Insights into the evolution of the New World diploid cottons (Gossypium, subgenus Houzingenia) based on genome sequencing.</title>
        <authorList>
            <person name="Grover C.E."/>
            <person name="Arick M.A. 2nd"/>
            <person name="Thrash A."/>
            <person name="Conover J.L."/>
            <person name="Sanders W.S."/>
            <person name="Peterson D.G."/>
            <person name="Frelichowski J.E."/>
            <person name="Scheffler J.A."/>
            <person name="Scheffler B.E."/>
            <person name="Wendel J.F."/>
        </authorList>
    </citation>
    <scope>NUCLEOTIDE SEQUENCE [LARGE SCALE GENOMIC DNA]</scope>
    <source>
        <strain evidence="2">8</strain>
        <tissue evidence="2">Leaf</tissue>
    </source>
</reference>
<dbReference type="EMBL" id="JABEZZ010000007">
    <property type="protein sequence ID" value="MBA0590800.1"/>
    <property type="molecule type" value="Genomic_DNA"/>
</dbReference>
<proteinExistence type="predicted"/>
<comment type="caution">
    <text evidence="2">The sequence shown here is derived from an EMBL/GenBank/DDBJ whole genome shotgun (WGS) entry which is preliminary data.</text>
</comment>
<name>A0A7J8PP69_GOSRA</name>
<accession>A0A7J8PP69</accession>
<evidence type="ECO:0000313" key="3">
    <source>
        <dbReference type="Proteomes" id="UP000593578"/>
    </source>
</evidence>
<sequence>MEDMEKGSGEAKDSIRLDQHKNTTSIQERVENERFSEWMIVDCRNRRQDQRNDDGQESGNRNNFSDLDLIFFPKQVSHRMKATRIVKGRLINRLWVGIEWRIREVVLKESGMSSGTLKIGPKMGSRLPKLGTNGYPRYGGGGEKCGHARGEHGTSDVRLG</sequence>
<feature type="compositionally biased region" description="Basic and acidic residues" evidence="1">
    <location>
        <begin position="144"/>
        <end position="160"/>
    </location>
</feature>